<evidence type="ECO:0000256" key="1">
    <source>
        <dbReference type="ARBA" id="ARBA00001946"/>
    </source>
</evidence>
<keyword evidence="3 4" id="KW-0378">Hydrolase</keyword>
<dbReference type="InterPro" id="IPR020476">
    <property type="entry name" value="Nudix_hydrolase"/>
</dbReference>
<evidence type="ECO:0000313" key="6">
    <source>
        <dbReference type="EMBL" id="TQL49133.1"/>
    </source>
</evidence>
<dbReference type="Proteomes" id="UP000319516">
    <property type="component" value="Unassembled WGS sequence"/>
</dbReference>
<comment type="cofactor">
    <cofactor evidence="1">
        <name>Mg(2+)</name>
        <dbReference type="ChEBI" id="CHEBI:18420"/>
    </cofactor>
</comment>
<dbReference type="OrthoDB" id="9804442at2"/>
<dbReference type="Gene3D" id="3.90.79.10">
    <property type="entry name" value="Nucleoside Triphosphate Pyrophosphohydrolase"/>
    <property type="match status" value="1"/>
</dbReference>
<evidence type="ECO:0000256" key="3">
    <source>
        <dbReference type="ARBA" id="ARBA00022801"/>
    </source>
</evidence>
<dbReference type="InterPro" id="IPR015797">
    <property type="entry name" value="NUDIX_hydrolase-like_dom_sf"/>
</dbReference>
<dbReference type="Pfam" id="PF00293">
    <property type="entry name" value="NUDIX"/>
    <property type="match status" value="1"/>
</dbReference>
<dbReference type="InterPro" id="IPR000086">
    <property type="entry name" value="NUDIX_hydrolase_dom"/>
</dbReference>
<evidence type="ECO:0000259" key="5">
    <source>
        <dbReference type="PROSITE" id="PS51462"/>
    </source>
</evidence>
<sequence>MDLETLRRRLGTAALSAFRVLPGRVKRALVRTGTPNYTVGAVCVLEHDGEVLFLSQPHRRGWSLPGGLLDRGETPAQAVVREVREEVGLVIDPGDPLVTGVHQRTQSVDVVFRVRLTQRPRLRLAHEARRARWWTPAQLRGADLETRQILALVRSAQGPAREGRLLGDAD</sequence>
<reference evidence="6 7" key="1">
    <citation type="submission" date="2019-06" db="EMBL/GenBank/DDBJ databases">
        <title>Sequencing the genomes of 1000 actinobacteria strains.</title>
        <authorList>
            <person name="Klenk H.-P."/>
        </authorList>
    </citation>
    <scope>NUCLEOTIDE SEQUENCE [LARGE SCALE GENOMIC DNA]</scope>
    <source>
        <strain evidence="6 7">DSM 12335</strain>
    </source>
</reference>
<accession>A0A542YM27</accession>
<dbReference type="PANTHER" id="PTHR43046:SF16">
    <property type="entry name" value="ADP-RIBOSE PYROPHOSPHATASE YJHB-RELATED"/>
    <property type="match status" value="1"/>
</dbReference>
<dbReference type="PANTHER" id="PTHR43046">
    <property type="entry name" value="GDP-MANNOSE MANNOSYL HYDROLASE"/>
    <property type="match status" value="1"/>
</dbReference>
<comment type="caution">
    <text evidence="6">The sequence shown here is derived from an EMBL/GenBank/DDBJ whole genome shotgun (WGS) entry which is preliminary data.</text>
</comment>
<dbReference type="EMBL" id="VFOP01000001">
    <property type="protein sequence ID" value="TQL49133.1"/>
    <property type="molecule type" value="Genomic_DNA"/>
</dbReference>
<protein>
    <submittedName>
        <fullName evidence="6">ADP-ribose pyrophosphatase YjhB (NUDIX family)</fullName>
    </submittedName>
</protein>
<evidence type="ECO:0000313" key="7">
    <source>
        <dbReference type="Proteomes" id="UP000319516"/>
    </source>
</evidence>
<dbReference type="SUPFAM" id="SSF55811">
    <property type="entry name" value="Nudix"/>
    <property type="match status" value="1"/>
</dbReference>
<dbReference type="PROSITE" id="PS51462">
    <property type="entry name" value="NUDIX"/>
    <property type="match status" value="1"/>
</dbReference>
<comment type="similarity">
    <text evidence="2 4">Belongs to the Nudix hydrolase family.</text>
</comment>
<evidence type="ECO:0000256" key="4">
    <source>
        <dbReference type="RuleBase" id="RU003476"/>
    </source>
</evidence>
<gene>
    <name evidence="6" type="ORF">FB467_0198</name>
</gene>
<evidence type="ECO:0000256" key="2">
    <source>
        <dbReference type="ARBA" id="ARBA00005582"/>
    </source>
</evidence>
<organism evidence="6 7">
    <name type="scientific">Ornithinicoccus hortensis</name>
    <dbReference type="NCBI Taxonomy" id="82346"/>
    <lineage>
        <taxon>Bacteria</taxon>
        <taxon>Bacillati</taxon>
        <taxon>Actinomycetota</taxon>
        <taxon>Actinomycetes</taxon>
        <taxon>Micrococcales</taxon>
        <taxon>Intrasporangiaceae</taxon>
        <taxon>Ornithinicoccus</taxon>
    </lineage>
</organism>
<name>A0A542YM27_9MICO</name>
<proteinExistence type="inferred from homology"/>
<dbReference type="InterPro" id="IPR020084">
    <property type="entry name" value="NUDIX_hydrolase_CS"/>
</dbReference>
<dbReference type="RefSeq" id="WP_141783428.1">
    <property type="nucleotide sequence ID" value="NZ_BAAAIK010000008.1"/>
</dbReference>
<dbReference type="PROSITE" id="PS00893">
    <property type="entry name" value="NUDIX_BOX"/>
    <property type="match status" value="1"/>
</dbReference>
<keyword evidence="7" id="KW-1185">Reference proteome</keyword>
<dbReference type="GO" id="GO:0016787">
    <property type="term" value="F:hydrolase activity"/>
    <property type="evidence" value="ECO:0007669"/>
    <property type="project" value="UniProtKB-KW"/>
</dbReference>
<dbReference type="PRINTS" id="PR00502">
    <property type="entry name" value="NUDIXFAMILY"/>
</dbReference>
<feature type="domain" description="Nudix hydrolase" evidence="5">
    <location>
        <begin position="36"/>
        <end position="157"/>
    </location>
</feature>
<dbReference type="AlphaFoldDB" id="A0A542YM27"/>